<evidence type="ECO:0000313" key="3">
    <source>
        <dbReference type="EMBL" id="GEM02662.1"/>
    </source>
</evidence>
<accession>A0A1I5SB86</accession>
<name>A0A1I5SB86_9BACI</name>
<evidence type="ECO:0000313" key="6">
    <source>
        <dbReference type="Proteomes" id="UP000321547"/>
    </source>
</evidence>
<dbReference type="NCBIfam" id="TIGR00095">
    <property type="entry name" value="16S rRNA (guanine(966)-N(2))-methyltransferase RsmD"/>
    <property type="match status" value="1"/>
</dbReference>
<dbReference type="InterPro" id="IPR029063">
    <property type="entry name" value="SAM-dependent_MTases_sf"/>
</dbReference>
<organism evidence="4 5">
    <name type="scientific">Halolactibacillus halophilus</name>
    <dbReference type="NCBI Taxonomy" id="306540"/>
    <lineage>
        <taxon>Bacteria</taxon>
        <taxon>Bacillati</taxon>
        <taxon>Bacillota</taxon>
        <taxon>Bacilli</taxon>
        <taxon>Bacillales</taxon>
        <taxon>Bacillaceae</taxon>
        <taxon>Halolactibacillus</taxon>
    </lineage>
</organism>
<reference evidence="4 5" key="1">
    <citation type="submission" date="2016-10" db="EMBL/GenBank/DDBJ databases">
        <authorList>
            <person name="de Groot N.N."/>
        </authorList>
    </citation>
    <scope>NUCLEOTIDE SEQUENCE [LARGE SCALE GENOMIC DNA]</scope>
    <source>
        <strain evidence="4 5">DSM 17073</strain>
    </source>
</reference>
<sequence length="189" mass="21445">MRVIAGEHKGRRIQAVPGKETRPTTDKVKESLFNRMGPYFEGGQALDLFAGSGNLGIEALSRGMDHVIFVDQQKQAIQTIHNNLEMLQLTPCAEVYRNDAFRALKAIKKRGLTFDYIFLDPPYYKGFYQKLLKQIADLDIAHEETLLILEHDTDLTFPDVISGFEKERSENYGGTTAITLYKRKDGTDD</sequence>
<evidence type="ECO:0000256" key="1">
    <source>
        <dbReference type="ARBA" id="ARBA00022603"/>
    </source>
</evidence>
<dbReference type="OrthoDB" id="9803017at2"/>
<dbReference type="Proteomes" id="UP000242243">
    <property type="component" value="Unassembled WGS sequence"/>
</dbReference>
<protein>
    <submittedName>
        <fullName evidence="3 4">Methyltransferase</fullName>
    </submittedName>
</protein>
<dbReference type="Pfam" id="PF03602">
    <property type="entry name" value="Cons_hypoth95"/>
    <property type="match status" value="1"/>
</dbReference>
<keyword evidence="2 4" id="KW-0808">Transferase</keyword>
<dbReference type="EMBL" id="FOXC01000041">
    <property type="protein sequence ID" value="SFP67817.1"/>
    <property type="molecule type" value="Genomic_DNA"/>
</dbReference>
<evidence type="ECO:0000256" key="2">
    <source>
        <dbReference type="ARBA" id="ARBA00022679"/>
    </source>
</evidence>
<dbReference type="GO" id="GO:0008168">
    <property type="term" value="F:methyltransferase activity"/>
    <property type="evidence" value="ECO:0007669"/>
    <property type="project" value="UniProtKB-KW"/>
</dbReference>
<keyword evidence="6" id="KW-1185">Reference proteome</keyword>
<dbReference type="PANTHER" id="PTHR43542:SF1">
    <property type="entry name" value="METHYLTRANSFERASE"/>
    <property type="match status" value="1"/>
</dbReference>
<dbReference type="InterPro" id="IPR004398">
    <property type="entry name" value="RNA_MeTrfase_RsmD"/>
</dbReference>
<dbReference type="SUPFAM" id="SSF53335">
    <property type="entry name" value="S-adenosyl-L-methionine-dependent methyltransferases"/>
    <property type="match status" value="1"/>
</dbReference>
<evidence type="ECO:0000313" key="5">
    <source>
        <dbReference type="Proteomes" id="UP000242243"/>
    </source>
</evidence>
<dbReference type="PROSITE" id="PS00092">
    <property type="entry name" value="N6_MTASE"/>
    <property type="match status" value="1"/>
</dbReference>
<dbReference type="AlphaFoldDB" id="A0A1I5SB86"/>
<dbReference type="Gene3D" id="3.40.50.150">
    <property type="entry name" value="Vaccinia Virus protein VP39"/>
    <property type="match status" value="1"/>
</dbReference>
<dbReference type="GO" id="GO:0031167">
    <property type="term" value="P:rRNA methylation"/>
    <property type="evidence" value="ECO:0007669"/>
    <property type="project" value="InterPro"/>
</dbReference>
<dbReference type="STRING" id="306540.SAMN05421839_14116"/>
<dbReference type="EMBL" id="BJWI01000050">
    <property type="protein sequence ID" value="GEM02662.1"/>
    <property type="molecule type" value="Genomic_DNA"/>
</dbReference>
<evidence type="ECO:0000313" key="4">
    <source>
        <dbReference type="EMBL" id="SFP67817.1"/>
    </source>
</evidence>
<dbReference type="Proteomes" id="UP000321547">
    <property type="component" value="Unassembled WGS sequence"/>
</dbReference>
<dbReference type="CDD" id="cd02440">
    <property type="entry name" value="AdoMet_MTases"/>
    <property type="match status" value="1"/>
</dbReference>
<dbReference type="InterPro" id="IPR002052">
    <property type="entry name" value="DNA_methylase_N6_adenine_CS"/>
</dbReference>
<keyword evidence="1 4" id="KW-0489">Methyltransferase</keyword>
<dbReference type="PANTHER" id="PTHR43542">
    <property type="entry name" value="METHYLTRANSFERASE"/>
    <property type="match status" value="1"/>
</dbReference>
<proteinExistence type="predicted"/>
<reference evidence="3 6" key="2">
    <citation type="submission" date="2019-07" db="EMBL/GenBank/DDBJ databases">
        <title>Whole genome shotgun sequence of Halolactibacillus halophilus NBRC 100868.</title>
        <authorList>
            <person name="Hosoyama A."/>
            <person name="Uohara A."/>
            <person name="Ohji S."/>
            <person name="Ichikawa N."/>
        </authorList>
    </citation>
    <scope>NUCLEOTIDE SEQUENCE [LARGE SCALE GENOMIC DNA]</scope>
    <source>
        <strain evidence="3 6">NBRC 100868</strain>
    </source>
</reference>
<dbReference type="RefSeq" id="WP_089833500.1">
    <property type="nucleotide sequence ID" value="NZ_BJWI01000050.1"/>
</dbReference>
<dbReference type="PIRSF" id="PIRSF004553">
    <property type="entry name" value="CHP00095"/>
    <property type="match status" value="1"/>
</dbReference>
<dbReference type="GO" id="GO:0003676">
    <property type="term" value="F:nucleic acid binding"/>
    <property type="evidence" value="ECO:0007669"/>
    <property type="project" value="InterPro"/>
</dbReference>
<gene>
    <name evidence="3" type="ORF">HHA03_21940</name>
    <name evidence="4" type="ORF">SAMN05421839_14116</name>
</gene>